<reference evidence="8 9" key="1">
    <citation type="submission" date="2016-04" db="EMBL/GenBank/DDBJ databases">
        <title>Comparative genomics of Morganella phages MP1 and MP2 define new clades among the T4 and T7-like Viruses.</title>
        <authorList>
            <person name="Pinto G."/>
            <person name="Oliveira A."/>
            <person name="Malgorzata L."/>
            <person name="Kropinski A."/>
            <person name="Azeredo J."/>
        </authorList>
    </citation>
    <scope>NUCLEOTIDE SEQUENCE [LARGE SCALE GENOMIC DNA]</scope>
</reference>
<proteinExistence type="inferred from homology"/>
<organism evidence="8 9">
    <name type="scientific">Morganella phage vB_MmoM_MP1</name>
    <dbReference type="NCBI Taxonomy" id="1852628"/>
    <lineage>
        <taxon>Viruses</taxon>
        <taxon>Duplodnaviria</taxon>
        <taxon>Heunggongvirae</taxon>
        <taxon>Uroviricota</taxon>
        <taxon>Caudoviricetes</taxon>
        <taxon>Pantevenvirales</taxon>
        <taxon>Straboviridae</taxon>
        <taxon>Gualtarvirus</taxon>
        <taxon>Gualtarvirus mp1</taxon>
    </lineage>
</organism>
<dbReference type="NCBIfam" id="TIGR02308">
    <property type="entry name" value="RNA_lig_T4_1"/>
    <property type="match status" value="1"/>
</dbReference>
<dbReference type="GO" id="GO:0046872">
    <property type="term" value="F:metal ion binding"/>
    <property type="evidence" value="ECO:0007669"/>
    <property type="project" value="UniProtKB-UniRule"/>
</dbReference>
<dbReference type="InterPro" id="IPR019039">
    <property type="entry name" value="T4-Rnl1-like_N"/>
</dbReference>
<evidence type="ECO:0000256" key="5">
    <source>
        <dbReference type="PIRSR" id="PIRSR612648-4"/>
    </source>
</evidence>
<dbReference type="InterPro" id="IPR049042">
    <property type="entry name" value="T4_Rnl1_C"/>
</dbReference>
<keyword evidence="1 4" id="KW-0460">Magnesium</keyword>
<keyword evidence="1 3" id="KW-0067">ATP-binding</keyword>
<evidence type="ECO:0000256" key="3">
    <source>
        <dbReference type="PIRSR" id="PIRSR612648-2"/>
    </source>
</evidence>
<evidence type="ECO:0000256" key="4">
    <source>
        <dbReference type="PIRSR" id="PIRSR612648-3"/>
    </source>
</evidence>
<feature type="domain" description="T4 RNA ligase 1 C-terminal" evidence="7">
    <location>
        <begin position="242"/>
        <end position="363"/>
    </location>
</feature>
<comment type="similarity">
    <text evidence="1">Belongs to the Tequatrovirus RNA ligase 1 family.</text>
</comment>
<name>A0A192YA46_9CAUD</name>
<evidence type="ECO:0000256" key="2">
    <source>
        <dbReference type="PIRSR" id="PIRSR612648-1"/>
    </source>
</evidence>
<comment type="cofactor">
    <cofactor evidence="1">
        <name>Mg(2+)</name>
        <dbReference type="ChEBI" id="CHEBI:18420"/>
    </cofactor>
    <text evidence="1">Binds 2 magnesium ions that perform the catalytic activity via a two-metal mechanism. One of the catalytic Mg(2+), which is coordinated by 5 water molecules, engages the lysine nucleophile and the ATP alpha phosphate while the Mg(2+) orients the PPi leaving group.</text>
</comment>
<evidence type="ECO:0000259" key="6">
    <source>
        <dbReference type="Pfam" id="PF09511"/>
    </source>
</evidence>
<dbReference type="HAMAP" id="MF_04149">
    <property type="entry name" value="RNALIG_T4"/>
    <property type="match status" value="1"/>
</dbReference>
<dbReference type="EC" id="6.5.1.3" evidence="1"/>
<keyword evidence="1" id="KW-0945">Host-virus interaction</keyword>
<dbReference type="EMBL" id="KX078569">
    <property type="protein sequence ID" value="ANM46427.1"/>
    <property type="molecule type" value="Genomic_DNA"/>
</dbReference>
<dbReference type="Gene3D" id="1.10.3550.20">
    <property type="match status" value="1"/>
</dbReference>
<feature type="binding site" evidence="1 4">
    <location>
        <position position="261"/>
    </location>
    <ligand>
        <name>Mg(2+)</name>
        <dbReference type="ChEBI" id="CHEBI:18420"/>
        <note>catalytic</note>
    </ligand>
</feature>
<accession>A0A192YA46</accession>
<keyword evidence="1" id="KW-0692">RNA repair</keyword>
<gene>
    <name evidence="8" type="ORF">MP1_gp0231</name>
</gene>
<feature type="binding site" evidence="1 3">
    <location>
        <position position="67"/>
    </location>
    <ligand>
        <name>ATP</name>
        <dbReference type="ChEBI" id="CHEBI:30616"/>
    </ligand>
</feature>
<dbReference type="RefSeq" id="YP_009280089.1">
    <property type="nucleotide sequence ID" value="NC_031020.1"/>
</dbReference>
<feature type="binding site" evidence="1 3">
    <location>
        <position position="149"/>
    </location>
    <ligand>
        <name>ATP</name>
        <dbReference type="ChEBI" id="CHEBI:30616"/>
    </ligand>
</feature>
<keyword evidence="1 8" id="KW-0436">Ligase</keyword>
<dbReference type="Proteomes" id="UP000203816">
    <property type="component" value="Segment"/>
</dbReference>
<feature type="binding site" evidence="1 3">
    <location>
        <position position="231"/>
    </location>
    <ligand>
        <name>ATP</name>
        <dbReference type="ChEBI" id="CHEBI:30616"/>
    </ligand>
</feature>
<evidence type="ECO:0000313" key="9">
    <source>
        <dbReference type="Proteomes" id="UP000203816"/>
    </source>
</evidence>
<keyword evidence="1 4" id="KW-0479">Metal-binding</keyword>
<feature type="binding site" evidence="1 3">
    <location>
        <position position="46"/>
    </location>
    <ligand>
        <name>ATP</name>
        <dbReference type="ChEBI" id="CHEBI:30616"/>
    </ligand>
</feature>
<feature type="binding site" evidence="1 3">
    <location>
        <position position="29"/>
    </location>
    <ligand>
        <name>ATP</name>
        <dbReference type="ChEBI" id="CHEBI:30616"/>
    </ligand>
</feature>
<feature type="binding site" evidence="1 3">
    <location>
        <position position="229"/>
    </location>
    <ligand>
        <name>ATP</name>
        <dbReference type="ChEBI" id="CHEBI:30616"/>
    </ligand>
</feature>
<evidence type="ECO:0000259" key="7">
    <source>
        <dbReference type="Pfam" id="PF20819"/>
    </source>
</evidence>
<keyword evidence="9" id="KW-1185">Reference proteome</keyword>
<feature type="active site" description="N6-AMP-lysine intermediate" evidence="1 2">
    <location>
        <position position="91"/>
    </location>
</feature>
<evidence type="ECO:0000313" key="8">
    <source>
        <dbReference type="EMBL" id="ANM46427.1"/>
    </source>
</evidence>
<comment type="function">
    <text evidence="1">Involved in countering a host defense mechanism which, following viral infection, activates the host anticodon nuclease and shuts off viral translation. Repairs 5'-PO4 and 3'-OH groups in the cleaved host tRNA.</text>
</comment>
<sequence length="364" mass="42478">MNLCDEDHTKFYYTDVKLSIYKTARIFNYNYASYSDWLKPGALECRGIMFEIEDGEPVRILSRPMEKFFNLNENPFTIGLDLKHVDYLMEKADGSLISSYVIDGYAYFKSKGSVQSDQSYEANKLLNSVEYTDIRNVIKEYPGTTFNFEYVAPSNRIVLQYDKPELILLNARDNETGKYVPYEDLEKNPATRKYLVKRYKVVDGWLDDAYKAEGIEGYVCVMKNGLKFKVKSEWYVALHRTKDSITSNENLFNAVIAGSSDDLKSMFFGDEWATKKIEVFEEVHINELQKQLALLMQVYTELKDSGCDRKDFALQGQVKLKDYPQLFSILMQTFTQGFDYEVITGKIDDMFLKYFEKYVPEEYK</sequence>
<dbReference type="KEGG" id="vg:29059311"/>
<dbReference type="Pfam" id="PF09511">
    <property type="entry name" value="RNA_lig_T4_1"/>
    <property type="match status" value="1"/>
</dbReference>
<dbReference type="OrthoDB" id="8076at10239"/>
<dbReference type="GO" id="GO:0042245">
    <property type="term" value="P:RNA repair"/>
    <property type="evidence" value="ECO:0007669"/>
    <property type="project" value="UniProtKB-UniRule"/>
</dbReference>
<dbReference type="GO" id="GO:0005524">
    <property type="term" value="F:ATP binding"/>
    <property type="evidence" value="ECO:0007669"/>
    <property type="project" value="UniProtKB-UniRule"/>
</dbReference>
<keyword evidence="1" id="KW-1259">Evasion of bacteria-mediated translation shutoff by virus</keyword>
<dbReference type="Pfam" id="PF20819">
    <property type="entry name" value="T4_Rnl1_C"/>
    <property type="match status" value="1"/>
</dbReference>
<dbReference type="InterPro" id="IPR012648">
    <property type="entry name" value="Rnl1"/>
</dbReference>
<protein>
    <recommendedName>
        <fullName evidence="1">RNA ligase 1</fullName>
        <ecNumber evidence="1">6.5.1.3</ecNumber>
    </recommendedName>
    <alternativeName>
        <fullName evidence="1">Rnl1</fullName>
    </alternativeName>
</protein>
<feature type="site" description="Essential for RNA ligase activity" evidence="1 5">
    <location>
        <position position="149"/>
    </location>
</feature>
<dbReference type="GeneID" id="29059311"/>
<keyword evidence="1 3" id="KW-0547">Nucleotide-binding</keyword>
<comment type="catalytic activity">
    <reaction evidence="1">
        <text>ATP + (ribonucleotide)n-3'-hydroxyl + 5'-phospho-(ribonucleotide)m = (ribonucleotide)n+m + AMP + diphosphate.</text>
        <dbReference type="EC" id="6.5.1.3"/>
    </reaction>
</comment>
<evidence type="ECO:0000256" key="1">
    <source>
        <dbReference type="HAMAP-Rule" id="MF_04149"/>
    </source>
</evidence>
<dbReference type="GO" id="GO:0003972">
    <property type="term" value="F:RNA ligase (ATP) activity"/>
    <property type="evidence" value="ECO:0007669"/>
    <property type="project" value="UniProtKB-UniRule"/>
</dbReference>
<feature type="site" description="Essential for RNA ligase activity" evidence="1 5">
    <location>
        <position position="235"/>
    </location>
</feature>
<feature type="domain" description="T4 RNA ligase 1-like N-terminal" evidence="6">
    <location>
        <begin position="44"/>
        <end position="235"/>
    </location>
</feature>